<evidence type="ECO:0000256" key="1">
    <source>
        <dbReference type="ARBA" id="ARBA00009407"/>
    </source>
</evidence>
<dbReference type="Pfam" id="PF05422">
    <property type="entry name" value="SIN1"/>
    <property type="match status" value="1"/>
</dbReference>
<dbReference type="OrthoDB" id="241990at2759"/>
<dbReference type="InterPro" id="IPR011993">
    <property type="entry name" value="PH-like_dom_sf"/>
</dbReference>
<accession>A0A9P0CDM4</accession>
<dbReference type="Gene3D" id="2.30.29.30">
    <property type="entry name" value="Pleckstrin-homology domain (PH domain)/Phosphotyrosine-binding domain (PTB)"/>
    <property type="match status" value="1"/>
</dbReference>
<dbReference type="Pfam" id="PF16978">
    <property type="entry name" value="CRIM"/>
    <property type="match status" value="1"/>
</dbReference>
<feature type="domain" description="CRIM" evidence="3">
    <location>
        <begin position="131"/>
        <end position="259"/>
    </location>
</feature>
<comment type="similarity">
    <text evidence="1">Belongs to the SIN1 family.</text>
</comment>
<gene>
    <name evidence="5" type="ORF">PSYICH_LOCUS2048</name>
</gene>
<evidence type="ECO:0000259" key="4">
    <source>
        <dbReference type="Pfam" id="PF16979"/>
    </source>
</evidence>
<dbReference type="GO" id="GO:0005546">
    <property type="term" value="F:phosphatidylinositol-4,5-bisphosphate binding"/>
    <property type="evidence" value="ECO:0007669"/>
    <property type="project" value="TreeGrafter"/>
</dbReference>
<dbReference type="GO" id="GO:0005737">
    <property type="term" value="C:cytoplasm"/>
    <property type="evidence" value="ECO:0007669"/>
    <property type="project" value="TreeGrafter"/>
</dbReference>
<dbReference type="Pfam" id="PF16979">
    <property type="entry name" value="SIN1_PH"/>
    <property type="match status" value="1"/>
</dbReference>
<dbReference type="EMBL" id="OV651822">
    <property type="protein sequence ID" value="CAH1100109.1"/>
    <property type="molecule type" value="Genomic_DNA"/>
</dbReference>
<evidence type="ECO:0008006" key="7">
    <source>
        <dbReference type="Google" id="ProtNLM"/>
    </source>
</evidence>
<dbReference type="GO" id="GO:0038203">
    <property type="term" value="P:TORC2 signaling"/>
    <property type="evidence" value="ECO:0007669"/>
    <property type="project" value="TreeGrafter"/>
</dbReference>
<dbReference type="InterPro" id="IPR008828">
    <property type="entry name" value="Sin1/Avo1"/>
</dbReference>
<evidence type="ECO:0000313" key="6">
    <source>
        <dbReference type="Proteomes" id="UP001153636"/>
    </source>
</evidence>
<keyword evidence="6" id="KW-1185">Reference proteome</keyword>
<feature type="domain" description="SIN1-type PH" evidence="4">
    <location>
        <begin position="315"/>
        <end position="444"/>
    </location>
</feature>
<protein>
    <recommendedName>
        <fullName evidence="7">Target of rapamycin complex 2 subunit MAPKAP1</fullName>
    </recommendedName>
</protein>
<evidence type="ECO:0000259" key="3">
    <source>
        <dbReference type="Pfam" id="PF16978"/>
    </source>
</evidence>
<dbReference type="InterPro" id="IPR032679">
    <property type="entry name" value="Sin1_N"/>
</dbReference>
<organism evidence="5 6">
    <name type="scientific">Psylliodes chrysocephalus</name>
    <dbReference type="NCBI Taxonomy" id="3402493"/>
    <lineage>
        <taxon>Eukaryota</taxon>
        <taxon>Metazoa</taxon>
        <taxon>Ecdysozoa</taxon>
        <taxon>Arthropoda</taxon>
        <taxon>Hexapoda</taxon>
        <taxon>Insecta</taxon>
        <taxon>Pterygota</taxon>
        <taxon>Neoptera</taxon>
        <taxon>Endopterygota</taxon>
        <taxon>Coleoptera</taxon>
        <taxon>Polyphaga</taxon>
        <taxon>Cucujiformia</taxon>
        <taxon>Chrysomeloidea</taxon>
        <taxon>Chrysomelidae</taxon>
        <taxon>Galerucinae</taxon>
        <taxon>Alticini</taxon>
        <taxon>Psylliodes</taxon>
    </lineage>
</organism>
<evidence type="ECO:0000313" key="5">
    <source>
        <dbReference type="EMBL" id="CAH1100109.1"/>
    </source>
</evidence>
<dbReference type="PANTHER" id="PTHR13335:SF1">
    <property type="entry name" value="TARGET OF RAPAMYCIN COMPLEX 2 SUBUNIT MAPKAP1"/>
    <property type="match status" value="1"/>
</dbReference>
<proteinExistence type="inferred from homology"/>
<dbReference type="PANTHER" id="PTHR13335">
    <property type="entry name" value="TARGET OF RAPAMYCIN COMPLEX 2 SUBUNIT MAPKAP1"/>
    <property type="match status" value="1"/>
</dbReference>
<dbReference type="GO" id="GO:0005886">
    <property type="term" value="C:plasma membrane"/>
    <property type="evidence" value="ECO:0007669"/>
    <property type="project" value="TreeGrafter"/>
</dbReference>
<name>A0A9P0CDM4_9CUCU</name>
<dbReference type="GO" id="GO:0031932">
    <property type="term" value="C:TORC2 complex"/>
    <property type="evidence" value="ECO:0007669"/>
    <property type="project" value="InterPro"/>
</dbReference>
<reference evidence="5" key="1">
    <citation type="submission" date="2022-01" db="EMBL/GenBank/DDBJ databases">
        <authorList>
            <person name="King R."/>
        </authorList>
    </citation>
    <scope>NUCLEOTIDE SEQUENCE</scope>
</reference>
<evidence type="ECO:0000259" key="2">
    <source>
        <dbReference type="Pfam" id="PF05422"/>
    </source>
</evidence>
<dbReference type="AlphaFoldDB" id="A0A9P0CDM4"/>
<dbReference type="InterPro" id="IPR031567">
    <property type="entry name" value="CRIM_dom"/>
</dbReference>
<dbReference type="InterPro" id="IPR031313">
    <property type="entry name" value="Sin1_PH_dom"/>
</dbReference>
<sequence length="472" mass="54046">MALYDNKYWLLSHIRNSFISTDDTGMCELVMSGERRDIQTHLKSMEPFPDPESSEDDEDDFESFELQMDMDFKIRERSNTAAQIEKLELARKRSAKMRNIKWEHTQDSATQDVDLFVKKDVSHNKIQQNKTSKLSALIQTHADTPKNPFMEYAKFDGTGQVNIPTKKYKIYLTMLPPQQRNYPMPVCCISSSKVKELIGLILLKFSYNYGTANLKDPNHYGLYITEEDGEVDSDFPCLDYREPISKFGFNCLGLVEHKEGTKSVSFPDDSTTLFTIEEMNRTRTISEKSKADENKQMENDIQAVEDHNRLMEAPLYHSFRAFMLSKVKPKIEVNIGVSGERIEIDPVPQKGSKLLPFKAKAISHPIDSIADCEITDIRTNRTCFRIVYGANSASIPNSNLDSSFSSSTSSSLQYPNTTSYKNYDFESNHVTANDLVQKVKLILELKTSSTRVEYLATKEKKLQKKKSFHIVK</sequence>
<dbReference type="Proteomes" id="UP001153636">
    <property type="component" value="Chromosome 10"/>
</dbReference>
<feature type="domain" description="Sin1 N-terminal" evidence="2">
    <location>
        <begin position="43"/>
        <end position="121"/>
    </location>
</feature>